<evidence type="ECO:0000256" key="1">
    <source>
        <dbReference type="ARBA" id="ARBA00007606"/>
    </source>
</evidence>
<dbReference type="Proteomes" id="UP000077202">
    <property type="component" value="Unassembled WGS sequence"/>
</dbReference>
<keyword evidence="4" id="KW-0472">Membrane</keyword>
<keyword evidence="4" id="KW-0812">Transmembrane</keyword>
<evidence type="ECO:0000313" key="6">
    <source>
        <dbReference type="EMBL" id="OAE29869.1"/>
    </source>
</evidence>
<evidence type="ECO:0000256" key="2">
    <source>
        <dbReference type="ARBA" id="ARBA00022734"/>
    </source>
</evidence>
<dbReference type="SUPFAM" id="SSF49899">
    <property type="entry name" value="Concanavalin A-like lectins/glucanases"/>
    <property type="match status" value="1"/>
</dbReference>
<dbReference type="Pfam" id="PF00139">
    <property type="entry name" value="Lectin_legB"/>
    <property type="match status" value="1"/>
</dbReference>
<dbReference type="PANTHER" id="PTHR32401:SF49">
    <property type="entry name" value="OS10G0129200 PROTEIN"/>
    <property type="match status" value="1"/>
</dbReference>
<proteinExistence type="inferred from homology"/>
<dbReference type="Gene3D" id="2.60.120.200">
    <property type="match status" value="1"/>
</dbReference>
<feature type="domain" description="Legume lectin" evidence="5">
    <location>
        <begin position="99"/>
        <end position="339"/>
    </location>
</feature>
<dbReference type="AlphaFoldDB" id="A0A176WA10"/>
<name>A0A176WA10_MARPO</name>
<accession>A0A176WA10</accession>
<keyword evidence="4" id="KW-1133">Transmembrane helix</keyword>
<dbReference type="PANTHER" id="PTHR32401">
    <property type="entry name" value="CONCANAVALIN A-LIKE LECTIN FAMILY PROTEIN"/>
    <property type="match status" value="1"/>
</dbReference>
<comment type="similarity">
    <text evidence="1">Belongs to the leguminous lectin family.</text>
</comment>
<dbReference type="InterPro" id="IPR013320">
    <property type="entry name" value="ConA-like_dom_sf"/>
</dbReference>
<protein>
    <recommendedName>
        <fullName evidence="5">Legume lectin domain-containing protein</fullName>
    </recommendedName>
</protein>
<evidence type="ECO:0000259" key="5">
    <source>
        <dbReference type="Pfam" id="PF00139"/>
    </source>
</evidence>
<evidence type="ECO:0000313" key="7">
    <source>
        <dbReference type="Proteomes" id="UP000077202"/>
    </source>
</evidence>
<feature type="region of interest" description="Disordered" evidence="3">
    <location>
        <begin position="343"/>
        <end position="364"/>
    </location>
</feature>
<sequence>MTPDDDTGATVTVMRSWNAPFPCTCTGTSTAAELTQSKVPEYSRRLLGSPPASAAGMYKACAYAVLLLLACLGRSHAAGNETIADVSFVVNNEFACGTIVTCMGFAESSAQGRLLLLPEYEEKASGVAVFRDRVQLVDLTSGESASFSTVFSFYVNAERLPQTGVGDGITFALVSNISWVNVSRTVDDSSRDRAFHSASLGVFAIDGGRGSSETVAVEFDTLNNDETSDKNDSHIGIDVNDNVSKTSTELEFLLSGGKVRRAWVDYNGSTHRMEVRISDRSQRPSAADLTYDNLNLAEVFDNTNWDGRVWVGFTASNGVGTSKYVVSQWSFVSSANHSSLPQATDQLGASGRASSPPPPSSSSSSLSAKITAILPLTAALTLALCAFLLGGFVDDLFAGAEVCAQQLCSSASEFTQSMPGSGIFTS</sequence>
<comment type="caution">
    <text evidence="6">The sequence shown here is derived from an EMBL/GenBank/DDBJ whole genome shotgun (WGS) entry which is preliminary data.</text>
</comment>
<reference evidence="6" key="1">
    <citation type="submission" date="2016-03" db="EMBL/GenBank/DDBJ databases">
        <title>Mechanisms controlling the formation of the plant cell surface in tip-growing cells are functionally conserved among land plants.</title>
        <authorList>
            <person name="Honkanen S."/>
            <person name="Jones V.A."/>
            <person name="Morieri G."/>
            <person name="Champion C."/>
            <person name="Hetherington A.J."/>
            <person name="Kelly S."/>
            <person name="Saint-Marcoux D."/>
            <person name="Proust H."/>
            <person name="Prescott H."/>
            <person name="Dolan L."/>
        </authorList>
    </citation>
    <scope>NUCLEOTIDE SEQUENCE [LARGE SCALE GENOMIC DNA]</scope>
    <source>
        <tissue evidence="6">Whole gametophyte</tissue>
    </source>
</reference>
<organism evidence="6 7">
    <name type="scientific">Marchantia polymorpha subsp. ruderalis</name>
    <dbReference type="NCBI Taxonomy" id="1480154"/>
    <lineage>
        <taxon>Eukaryota</taxon>
        <taxon>Viridiplantae</taxon>
        <taxon>Streptophyta</taxon>
        <taxon>Embryophyta</taxon>
        <taxon>Marchantiophyta</taxon>
        <taxon>Marchantiopsida</taxon>
        <taxon>Marchantiidae</taxon>
        <taxon>Marchantiales</taxon>
        <taxon>Marchantiaceae</taxon>
        <taxon>Marchantia</taxon>
    </lineage>
</organism>
<evidence type="ECO:0000256" key="3">
    <source>
        <dbReference type="SAM" id="MobiDB-lite"/>
    </source>
</evidence>
<keyword evidence="2" id="KW-0430">Lectin</keyword>
<evidence type="ECO:0000256" key="4">
    <source>
        <dbReference type="SAM" id="Phobius"/>
    </source>
</evidence>
<keyword evidence="7" id="KW-1185">Reference proteome</keyword>
<dbReference type="EMBL" id="LVLJ01001380">
    <property type="protein sequence ID" value="OAE29869.1"/>
    <property type="molecule type" value="Genomic_DNA"/>
</dbReference>
<dbReference type="InterPro" id="IPR001220">
    <property type="entry name" value="Legume_lectin_dom"/>
</dbReference>
<dbReference type="InterPro" id="IPR050258">
    <property type="entry name" value="Leguminous_Lectin"/>
</dbReference>
<gene>
    <name evidence="6" type="ORF">AXG93_773s1070</name>
</gene>
<feature type="transmembrane region" description="Helical" evidence="4">
    <location>
        <begin position="370"/>
        <end position="389"/>
    </location>
</feature>
<dbReference type="PROSITE" id="PS00307">
    <property type="entry name" value="LECTIN_LEGUME_BETA"/>
    <property type="match status" value="1"/>
</dbReference>
<dbReference type="InterPro" id="IPR019825">
    <property type="entry name" value="Lectin_legB_Mn/Ca_BS"/>
</dbReference>
<dbReference type="GO" id="GO:0030246">
    <property type="term" value="F:carbohydrate binding"/>
    <property type="evidence" value="ECO:0007669"/>
    <property type="project" value="UniProtKB-KW"/>
</dbReference>